<gene>
    <name evidence="4" type="ORF">M440DRAFT_18145</name>
</gene>
<dbReference type="AlphaFoldDB" id="A0A2T4CAX9"/>
<accession>A0A2T4CAX9</accession>
<dbReference type="Proteomes" id="UP000240760">
    <property type="component" value="Unassembled WGS sequence"/>
</dbReference>
<proteinExistence type="predicted"/>
<feature type="region of interest" description="Disordered" evidence="1">
    <location>
        <begin position="213"/>
        <end position="249"/>
    </location>
</feature>
<keyword evidence="2" id="KW-0812">Transmembrane</keyword>
<sequence length="249" mass="27684">MTFLVIFAIILPFLLPRAALHPALPNYILLHFVVLPGLLKLRPRNKDQAIFVTMSDSANKPNPNNRGFYIAIAFGIVGLFLMMVVPCAIAMCIARFREKRQERRDALRRELEGGQADEAICGDAPAGRYPIFGVDEVGEGSGWRHGDNELGTTTAATTTNLFQDTTILQHPDGLVEVRKPEPAYGMGACRVHRGRFQEHLPEAVEHFPDEEEQAQMLAQAEHVEDPTEDSGSSYKGKGKEPLIVKHKEE</sequence>
<keyword evidence="5" id="KW-1185">Reference proteome</keyword>
<feature type="chain" id="PRO_5015567516" evidence="3">
    <location>
        <begin position="20"/>
        <end position="249"/>
    </location>
</feature>
<name>A0A2T4CAX9_TRILO</name>
<protein>
    <submittedName>
        <fullName evidence="4">Uncharacterized protein</fullName>
    </submittedName>
</protein>
<evidence type="ECO:0000256" key="1">
    <source>
        <dbReference type="SAM" id="MobiDB-lite"/>
    </source>
</evidence>
<keyword evidence="2" id="KW-1133">Transmembrane helix</keyword>
<evidence type="ECO:0000313" key="5">
    <source>
        <dbReference type="Proteomes" id="UP000240760"/>
    </source>
</evidence>
<keyword evidence="2" id="KW-0472">Membrane</keyword>
<evidence type="ECO:0000256" key="2">
    <source>
        <dbReference type="SAM" id="Phobius"/>
    </source>
</evidence>
<feature type="compositionally biased region" description="Basic and acidic residues" evidence="1">
    <location>
        <begin position="237"/>
        <end position="249"/>
    </location>
</feature>
<dbReference type="EMBL" id="KZ679129">
    <property type="protein sequence ID" value="PTB78678.1"/>
    <property type="molecule type" value="Genomic_DNA"/>
</dbReference>
<dbReference type="OrthoDB" id="4896990at2759"/>
<evidence type="ECO:0000313" key="4">
    <source>
        <dbReference type="EMBL" id="PTB78678.1"/>
    </source>
</evidence>
<keyword evidence="3" id="KW-0732">Signal</keyword>
<feature type="transmembrane region" description="Helical" evidence="2">
    <location>
        <begin position="68"/>
        <end position="94"/>
    </location>
</feature>
<organism evidence="4 5">
    <name type="scientific">Trichoderma longibrachiatum ATCC 18648</name>
    <dbReference type="NCBI Taxonomy" id="983965"/>
    <lineage>
        <taxon>Eukaryota</taxon>
        <taxon>Fungi</taxon>
        <taxon>Dikarya</taxon>
        <taxon>Ascomycota</taxon>
        <taxon>Pezizomycotina</taxon>
        <taxon>Sordariomycetes</taxon>
        <taxon>Hypocreomycetidae</taxon>
        <taxon>Hypocreales</taxon>
        <taxon>Hypocreaceae</taxon>
        <taxon>Trichoderma</taxon>
    </lineage>
</organism>
<evidence type="ECO:0000256" key="3">
    <source>
        <dbReference type="SAM" id="SignalP"/>
    </source>
</evidence>
<feature type="signal peptide" evidence="3">
    <location>
        <begin position="1"/>
        <end position="19"/>
    </location>
</feature>
<reference evidence="4 5" key="1">
    <citation type="submission" date="2016-07" db="EMBL/GenBank/DDBJ databases">
        <title>Multiple horizontal gene transfer events from other fungi enriched the ability of initially mycotrophic Trichoderma (Ascomycota) to feed on dead plant biomass.</title>
        <authorList>
            <consortium name="DOE Joint Genome Institute"/>
            <person name="Aerts A."/>
            <person name="Atanasova L."/>
            <person name="Chenthamara K."/>
            <person name="Zhang J."/>
            <person name="Grujic M."/>
            <person name="Henrissat B."/>
            <person name="Kuo A."/>
            <person name="Salamov A."/>
            <person name="Lipzen A."/>
            <person name="Labutti K."/>
            <person name="Barry K."/>
            <person name="Miao Y."/>
            <person name="Rahimi M.J."/>
            <person name="Shen Q."/>
            <person name="Grigoriev I.V."/>
            <person name="Kubicek C.P."/>
            <person name="Druzhinina I.S."/>
        </authorList>
    </citation>
    <scope>NUCLEOTIDE SEQUENCE [LARGE SCALE GENOMIC DNA]</scope>
    <source>
        <strain evidence="4 5">ATCC 18648</strain>
    </source>
</reference>